<evidence type="ECO:0000259" key="1">
    <source>
        <dbReference type="Pfam" id="PF01370"/>
    </source>
</evidence>
<comment type="caution">
    <text evidence="2">The sequence shown here is derived from an EMBL/GenBank/DDBJ whole genome shotgun (WGS) entry which is preliminary data.</text>
</comment>
<reference evidence="3" key="1">
    <citation type="journal article" date="2019" name="Int. J. Syst. Evol. Microbiol.">
        <title>The Global Catalogue of Microorganisms (GCM) 10K type strain sequencing project: providing services to taxonomists for standard genome sequencing and annotation.</title>
        <authorList>
            <consortium name="The Broad Institute Genomics Platform"/>
            <consortium name="The Broad Institute Genome Sequencing Center for Infectious Disease"/>
            <person name="Wu L."/>
            <person name="Ma J."/>
        </authorList>
    </citation>
    <scope>NUCLEOTIDE SEQUENCE [LARGE SCALE GENOMIC DNA]</scope>
    <source>
        <strain evidence="3">KCTC 42964</strain>
    </source>
</reference>
<proteinExistence type="predicted"/>
<dbReference type="Gene3D" id="3.40.50.720">
    <property type="entry name" value="NAD(P)-binding Rossmann-like Domain"/>
    <property type="match status" value="1"/>
</dbReference>
<protein>
    <submittedName>
        <fullName evidence="2">Bifunctional UDP-4-keto-pentose/UDP-xylose synthase</fullName>
    </submittedName>
</protein>
<dbReference type="NCBIfam" id="NF008872">
    <property type="entry name" value="PRK11908.1"/>
    <property type="match status" value="1"/>
</dbReference>
<evidence type="ECO:0000313" key="2">
    <source>
        <dbReference type="EMBL" id="MFC3228692.1"/>
    </source>
</evidence>
<dbReference type="Proteomes" id="UP001595528">
    <property type="component" value="Unassembled WGS sequence"/>
</dbReference>
<dbReference type="Pfam" id="PF01370">
    <property type="entry name" value="Epimerase"/>
    <property type="match status" value="1"/>
</dbReference>
<gene>
    <name evidence="2" type="ORF">ACFOGJ_15720</name>
</gene>
<sequence>MTLKILILGVNGFIGSNLSEHILAHRDWEIYGMDIQSDKLGACLEHPRFHFVEGDILINREWIEYHVKKCDLVMPLVAIATPATYVERPLDVFELDFEANLDVIRYCVRYKKRVLFPSTSEVYGMSDAAEFDEEETALVMGPIRMQRWIYACSKQLLDRVIYAYGQRDGLPFTLFRPFNWIGPRLDNIWAPKEGSSRVLTQFIGNIIRRSDIYLVDGGAQRRCFLFIDDAVDALMRLIENRDGCADGQIFNIGSPKNELSIKALAEELIDLIAAYPGFEDVRDTVKLVPVEAEGYYGKGYQDIQVRVPSIARIGERTGWKPSTPIREALTRTLDYYLLDKHTAAAQALLERGQG</sequence>
<organism evidence="2 3">
    <name type="scientific">Marinibaculum pumilum</name>
    <dbReference type="NCBI Taxonomy" id="1766165"/>
    <lineage>
        <taxon>Bacteria</taxon>
        <taxon>Pseudomonadati</taxon>
        <taxon>Pseudomonadota</taxon>
        <taxon>Alphaproteobacteria</taxon>
        <taxon>Rhodospirillales</taxon>
        <taxon>Rhodospirillaceae</taxon>
        <taxon>Marinibaculum</taxon>
    </lineage>
</organism>
<keyword evidence="3" id="KW-1185">Reference proteome</keyword>
<dbReference type="PANTHER" id="PTHR43245">
    <property type="entry name" value="BIFUNCTIONAL POLYMYXIN RESISTANCE PROTEIN ARNA"/>
    <property type="match status" value="1"/>
</dbReference>
<name>A0ABV7L336_9PROT</name>
<dbReference type="SUPFAM" id="SSF51735">
    <property type="entry name" value="NAD(P)-binding Rossmann-fold domains"/>
    <property type="match status" value="1"/>
</dbReference>
<dbReference type="InterPro" id="IPR050177">
    <property type="entry name" value="Lipid_A_modif_metabolic_enz"/>
</dbReference>
<feature type="domain" description="NAD-dependent epimerase/dehydratase" evidence="1">
    <location>
        <begin position="5"/>
        <end position="253"/>
    </location>
</feature>
<dbReference type="RefSeq" id="WP_379902056.1">
    <property type="nucleotide sequence ID" value="NZ_JBHRTR010000028.1"/>
</dbReference>
<accession>A0ABV7L336</accession>
<dbReference type="InterPro" id="IPR036291">
    <property type="entry name" value="NAD(P)-bd_dom_sf"/>
</dbReference>
<evidence type="ECO:0000313" key="3">
    <source>
        <dbReference type="Proteomes" id="UP001595528"/>
    </source>
</evidence>
<dbReference type="InterPro" id="IPR001509">
    <property type="entry name" value="Epimerase_deHydtase"/>
</dbReference>
<dbReference type="EMBL" id="JBHRTR010000028">
    <property type="protein sequence ID" value="MFC3228692.1"/>
    <property type="molecule type" value="Genomic_DNA"/>
</dbReference>
<dbReference type="PANTHER" id="PTHR43245:SF13">
    <property type="entry name" value="UDP-D-APIOSE_UDP-D-XYLOSE SYNTHASE 2"/>
    <property type="match status" value="1"/>
</dbReference>